<dbReference type="PANTHER" id="PTHR46118">
    <property type="entry name" value="PROTEIN ABHD11"/>
    <property type="match status" value="1"/>
</dbReference>
<dbReference type="AlphaFoldDB" id="A0A1I5WHX1"/>
<proteinExistence type="predicted"/>
<evidence type="ECO:0000256" key="1">
    <source>
        <dbReference type="ARBA" id="ARBA00022801"/>
    </source>
</evidence>
<dbReference type="EMBL" id="FOXV01000002">
    <property type="protein sequence ID" value="SFQ19413.1"/>
    <property type="molecule type" value="Genomic_DNA"/>
</dbReference>
<dbReference type="Proteomes" id="UP000243106">
    <property type="component" value="Unassembled WGS sequence"/>
</dbReference>
<feature type="domain" description="AB hydrolase-1" evidence="2">
    <location>
        <begin position="13"/>
        <end position="239"/>
    </location>
</feature>
<keyword evidence="4" id="KW-1185">Reference proteome</keyword>
<dbReference type="InterPro" id="IPR029058">
    <property type="entry name" value="AB_hydrolase_fold"/>
</dbReference>
<evidence type="ECO:0000313" key="4">
    <source>
        <dbReference type="Proteomes" id="UP000243106"/>
    </source>
</evidence>
<protein>
    <submittedName>
        <fullName evidence="3">Pimeloyl-ACP methyl ester carboxylesterase</fullName>
    </submittedName>
</protein>
<dbReference type="PANTHER" id="PTHR46118:SF4">
    <property type="entry name" value="PROTEIN ABHD11"/>
    <property type="match status" value="1"/>
</dbReference>
<organism evidence="3 4">
    <name type="scientific">Roseivivax halotolerans</name>
    <dbReference type="NCBI Taxonomy" id="93684"/>
    <lineage>
        <taxon>Bacteria</taxon>
        <taxon>Pseudomonadati</taxon>
        <taxon>Pseudomonadota</taxon>
        <taxon>Alphaproteobacteria</taxon>
        <taxon>Rhodobacterales</taxon>
        <taxon>Roseobacteraceae</taxon>
        <taxon>Roseivivax</taxon>
    </lineage>
</organism>
<dbReference type="GO" id="GO:0016787">
    <property type="term" value="F:hydrolase activity"/>
    <property type="evidence" value="ECO:0007669"/>
    <property type="project" value="UniProtKB-KW"/>
</dbReference>
<dbReference type="Pfam" id="PF00561">
    <property type="entry name" value="Abhydrolase_1"/>
    <property type="match status" value="1"/>
</dbReference>
<dbReference type="RefSeq" id="WP_093009628.1">
    <property type="nucleotide sequence ID" value="NZ_FOXV01000002.1"/>
</dbReference>
<dbReference type="Gene3D" id="3.40.50.1820">
    <property type="entry name" value="alpha/beta hydrolase"/>
    <property type="match status" value="1"/>
</dbReference>
<dbReference type="STRING" id="93684.SAMN05421853_102370"/>
<dbReference type="SUPFAM" id="SSF53474">
    <property type="entry name" value="alpha/beta-Hydrolases"/>
    <property type="match status" value="1"/>
</dbReference>
<name>A0A1I5WHX1_9RHOB</name>
<sequence>MLNTIRHGDAALPPLVIVHGLYGQARNWTRIAKDLSDIRHVIAVDQRNHGASFRADSHSYEDMAGDLAEVIESLDQPADVVGHSMGGKAAMLLALTRGDLVRRLVSADMAPVAYDHDHQSGYIDAMRAVDLSTVTKRSDAAKQLAEHVDDPTLQGFFTQSLDVAEKRWLLNLDVLARDMPKILGWPEIEAQFEGPTLFLSGAQSDYVTREMRDAIRALFPRARFAKIAGAGHWLHAEKPDEFAATLRAFLTAEG</sequence>
<gene>
    <name evidence="3" type="ORF">SAMN05421853_102370</name>
</gene>
<evidence type="ECO:0000313" key="3">
    <source>
        <dbReference type="EMBL" id="SFQ19413.1"/>
    </source>
</evidence>
<keyword evidence="1" id="KW-0378">Hydrolase</keyword>
<accession>A0A1I5WHX1</accession>
<evidence type="ECO:0000259" key="2">
    <source>
        <dbReference type="Pfam" id="PF00561"/>
    </source>
</evidence>
<dbReference type="InterPro" id="IPR000073">
    <property type="entry name" value="AB_hydrolase_1"/>
</dbReference>
<reference evidence="4" key="1">
    <citation type="submission" date="2016-10" db="EMBL/GenBank/DDBJ databases">
        <authorList>
            <person name="Varghese N."/>
            <person name="Submissions S."/>
        </authorList>
    </citation>
    <scope>NUCLEOTIDE SEQUENCE [LARGE SCALE GENOMIC DNA]</scope>
    <source>
        <strain evidence="4">JCM 10271</strain>
    </source>
</reference>